<evidence type="ECO:0000313" key="4">
    <source>
        <dbReference type="EMBL" id="SPD00530.1"/>
    </source>
</evidence>
<protein>
    <recommendedName>
        <fullName evidence="2">PGG domain-containing protein</fullName>
    </recommendedName>
</protein>
<evidence type="ECO:0000313" key="3">
    <source>
        <dbReference type="EMBL" id="SPC92165.1"/>
    </source>
</evidence>
<dbReference type="EMBL" id="OIVN01001286">
    <property type="protein sequence ID" value="SPC92165.1"/>
    <property type="molecule type" value="Genomic_DNA"/>
</dbReference>
<feature type="transmembrane region" description="Helical" evidence="1">
    <location>
        <begin position="201"/>
        <end position="221"/>
    </location>
</feature>
<evidence type="ECO:0000313" key="5">
    <source>
        <dbReference type="EMBL" id="SPD18716.1"/>
    </source>
</evidence>
<keyword evidence="1" id="KW-1133">Transmembrane helix</keyword>
<dbReference type="AlphaFoldDB" id="A0A2N9HXT6"/>
<dbReference type="GO" id="GO:0016020">
    <property type="term" value="C:membrane"/>
    <property type="evidence" value="ECO:0007669"/>
    <property type="project" value="TreeGrafter"/>
</dbReference>
<dbReference type="Gene3D" id="1.25.40.20">
    <property type="entry name" value="Ankyrin repeat-containing domain"/>
    <property type="match status" value="1"/>
</dbReference>
<dbReference type="EMBL" id="OIVN01004671">
    <property type="protein sequence ID" value="SPD18716.1"/>
    <property type="molecule type" value="Genomic_DNA"/>
</dbReference>
<accession>A0A2N9HXT6</accession>
<feature type="transmembrane region" description="Helical" evidence="1">
    <location>
        <begin position="279"/>
        <end position="298"/>
    </location>
</feature>
<keyword evidence="1" id="KW-0812">Transmembrane</keyword>
<evidence type="ECO:0000256" key="1">
    <source>
        <dbReference type="SAM" id="Phobius"/>
    </source>
</evidence>
<dbReference type="Pfam" id="PF13962">
    <property type="entry name" value="PGG"/>
    <property type="match status" value="1"/>
</dbReference>
<dbReference type="InterPro" id="IPR026961">
    <property type="entry name" value="PGG_dom"/>
</dbReference>
<feature type="transmembrane region" description="Helical" evidence="1">
    <location>
        <begin position="241"/>
        <end position="267"/>
    </location>
</feature>
<gene>
    <name evidence="3" type="ORF">FSB_LOCUS20047</name>
    <name evidence="4" type="ORF">FSB_LOCUS28412</name>
    <name evidence="5" type="ORF">FSB_LOCUS46598</name>
</gene>
<keyword evidence="1" id="KW-0472">Membrane</keyword>
<dbReference type="PANTHER" id="PTHR24177">
    <property type="entry name" value="CASKIN"/>
    <property type="match status" value="1"/>
</dbReference>
<organism evidence="5">
    <name type="scientific">Fagus sylvatica</name>
    <name type="common">Beechnut</name>
    <dbReference type="NCBI Taxonomy" id="28930"/>
    <lineage>
        <taxon>Eukaryota</taxon>
        <taxon>Viridiplantae</taxon>
        <taxon>Streptophyta</taxon>
        <taxon>Embryophyta</taxon>
        <taxon>Tracheophyta</taxon>
        <taxon>Spermatophyta</taxon>
        <taxon>Magnoliopsida</taxon>
        <taxon>eudicotyledons</taxon>
        <taxon>Gunneridae</taxon>
        <taxon>Pentapetalae</taxon>
        <taxon>rosids</taxon>
        <taxon>fabids</taxon>
        <taxon>Fagales</taxon>
        <taxon>Fagaceae</taxon>
        <taxon>Fagus</taxon>
    </lineage>
</organism>
<proteinExistence type="predicted"/>
<dbReference type="PANTHER" id="PTHR24177:SF103">
    <property type="entry name" value="PGG DOMAIN-CONTAINING PROTEIN"/>
    <property type="match status" value="1"/>
</dbReference>
<sequence length="325" mass="36940">MTEQKEDTEHIDLSNAILTAAKNGITEMVETAFQSYPMALYDVDQDRKNIVLLTVEHKQPHVYELLLDLKKKDLIKDTVFCEVDRNGDSALHLAAKKANFNWPVPGAASQMQWEIKWYEYIKNSPMGKRLLFVRNKNGQTPDEVFTESHADLVKQGEEWLIKTSQACSVVAGLFVTVAFSTSTTVPEGIKQEKFHTLASKIFAGSSFVSFYTSLFAVIMFLSILTSGCKERDFRHALPWKLLLGLSAFYLSIATTLICFTTAHFYIFRDQLISISSSSYVMTCLLSTVFAMLVFPLYFHLVWATSTSVPQRSYRLSIPDWLFIDE</sequence>
<feature type="domain" description="PGG" evidence="2">
    <location>
        <begin position="158"/>
        <end position="264"/>
    </location>
</feature>
<dbReference type="SUPFAM" id="SSF48403">
    <property type="entry name" value="Ankyrin repeat"/>
    <property type="match status" value="1"/>
</dbReference>
<evidence type="ECO:0000259" key="2">
    <source>
        <dbReference type="Pfam" id="PF13962"/>
    </source>
</evidence>
<dbReference type="EMBL" id="OIVN01002100">
    <property type="protein sequence ID" value="SPD00530.1"/>
    <property type="molecule type" value="Genomic_DNA"/>
</dbReference>
<name>A0A2N9HXT6_FAGSY</name>
<reference evidence="5" key="1">
    <citation type="submission" date="2018-02" db="EMBL/GenBank/DDBJ databases">
        <authorList>
            <person name="Cohen D.B."/>
            <person name="Kent A.D."/>
        </authorList>
    </citation>
    <scope>NUCLEOTIDE SEQUENCE</scope>
</reference>
<dbReference type="InterPro" id="IPR036770">
    <property type="entry name" value="Ankyrin_rpt-contain_sf"/>
</dbReference>